<accession>A0A0B6Z9W2</accession>
<sequence>MAEHQLGPPASKKPRIGSPSLNTPSEGNEFNFSNFNFEGIVNDLPDDLDGLQGSSSDAHAAHNNQDSLGGSLSQLLSRSAPNSQISLSMPNNAGGMQRSSGMGMMNMAMGKNPLVNNLAATLANVNKVATSSHLGMNDSLVNNSSFSISGANT</sequence>
<evidence type="ECO:0000256" key="1">
    <source>
        <dbReference type="SAM" id="MobiDB-lite"/>
    </source>
</evidence>
<evidence type="ECO:0000313" key="2">
    <source>
        <dbReference type="EMBL" id="CEK65389.1"/>
    </source>
</evidence>
<feature type="region of interest" description="Disordered" evidence="1">
    <location>
        <begin position="1"/>
        <end position="29"/>
    </location>
</feature>
<feature type="region of interest" description="Disordered" evidence="1">
    <location>
        <begin position="46"/>
        <end position="74"/>
    </location>
</feature>
<name>A0A0B6Z9W2_9EUPU</name>
<gene>
    <name evidence="2" type="primary">ORF54864</name>
</gene>
<dbReference type="AlphaFoldDB" id="A0A0B6Z9W2"/>
<reference evidence="2" key="1">
    <citation type="submission" date="2014-12" db="EMBL/GenBank/DDBJ databases">
        <title>Insight into the proteome of Arion vulgaris.</title>
        <authorList>
            <person name="Aradska J."/>
            <person name="Bulat T."/>
            <person name="Smidak R."/>
            <person name="Sarate P."/>
            <person name="Gangsoo J."/>
            <person name="Sialana F."/>
            <person name="Bilban M."/>
            <person name="Lubec G."/>
        </authorList>
    </citation>
    <scope>NUCLEOTIDE SEQUENCE</scope>
    <source>
        <tissue evidence="2">Skin</tissue>
    </source>
</reference>
<proteinExistence type="predicted"/>
<protein>
    <submittedName>
        <fullName evidence="2">Uncharacterized protein</fullName>
    </submittedName>
</protein>
<feature type="non-terminal residue" evidence="2">
    <location>
        <position position="153"/>
    </location>
</feature>
<dbReference type="EMBL" id="HACG01018524">
    <property type="protein sequence ID" value="CEK65389.1"/>
    <property type="molecule type" value="Transcribed_RNA"/>
</dbReference>
<organism evidence="2">
    <name type="scientific">Arion vulgaris</name>
    <dbReference type="NCBI Taxonomy" id="1028688"/>
    <lineage>
        <taxon>Eukaryota</taxon>
        <taxon>Metazoa</taxon>
        <taxon>Spiralia</taxon>
        <taxon>Lophotrochozoa</taxon>
        <taxon>Mollusca</taxon>
        <taxon>Gastropoda</taxon>
        <taxon>Heterobranchia</taxon>
        <taxon>Euthyneura</taxon>
        <taxon>Panpulmonata</taxon>
        <taxon>Eupulmonata</taxon>
        <taxon>Stylommatophora</taxon>
        <taxon>Helicina</taxon>
        <taxon>Arionoidea</taxon>
        <taxon>Arionidae</taxon>
        <taxon>Arion</taxon>
    </lineage>
</organism>